<keyword evidence="10" id="KW-1185">Reference proteome</keyword>
<dbReference type="PANTHER" id="PTHR21666:SF288">
    <property type="entry name" value="CELL DIVISION PROTEIN YTFB"/>
    <property type="match status" value="1"/>
</dbReference>
<evidence type="ECO:0000256" key="6">
    <source>
        <dbReference type="ARBA" id="ARBA00023049"/>
    </source>
</evidence>
<evidence type="ECO:0000313" key="10">
    <source>
        <dbReference type="Proteomes" id="UP001500279"/>
    </source>
</evidence>
<keyword evidence="4" id="KW-0378">Hydrolase</keyword>
<evidence type="ECO:0000259" key="8">
    <source>
        <dbReference type="Pfam" id="PF01551"/>
    </source>
</evidence>
<evidence type="ECO:0000256" key="3">
    <source>
        <dbReference type="ARBA" id="ARBA00022723"/>
    </source>
</evidence>
<dbReference type="InterPro" id="IPR050570">
    <property type="entry name" value="Cell_wall_metabolism_enzyme"/>
</dbReference>
<protein>
    <submittedName>
        <fullName evidence="9">Peptidoglycan DD-metalloendopeptidase family protein</fullName>
    </submittedName>
</protein>
<name>A0ABN1KM50_9BURK</name>
<dbReference type="InterPro" id="IPR016047">
    <property type="entry name" value="M23ase_b-sheet_dom"/>
</dbReference>
<dbReference type="SUPFAM" id="SSF51261">
    <property type="entry name" value="Duplicated hybrid motif"/>
    <property type="match status" value="1"/>
</dbReference>
<keyword evidence="2" id="KW-0645">Protease</keyword>
<dbReference type="EMBL" id="BAAAEW010000052">
    <property type="protein sequence ID" value="GAA0770722.1"/>
    <property type="molecule type" value="Genomic_DNA"/>
</dbReference>
<comment type="cofactor">
    <cofactor evidence="1">
        <name>Zn(2+)</name>
        <dbReference type="ChEBI" id="CHEBI:29105"/>
    </cofactor>
</comment>
<keyword evidence="3" id="KW-0479">Metal-binding</keyword>
<dbReference type="CDD" id="cd12797">
    <property type="entry name" value="M23_peptidase"/>
    <property type="match status" value="1"/>
</dbReference>
<comment type="caution">
    <text evidence="9">The sequence shown here is derived from an EMBL/GenBank/DDBJ whole genome shotgun (WGS) entry which is preliminary data.</text>
</comment>
<keyword evidence="7" id="KW-0472">Membrane</keyword>
<keyword evidence="6" id="KW-0482">Metalloprotease</keyword>
<evidence type="ECO:0000256" key="4">
    <source>
        <dbReference type="ARBA" id="ARBA00022801"/>
    </source>
</evidence>
<evidence type="ECO:0000256" key="5">
    <source>
        <dbReference type="ARBA" id="ARBA00022833"/>
    </source>
</evidence>
<dbReference type="Pfam" id="PF01551">
    <property type="entry name" value="Peptidase_M23"/>
    <property type="match status" value="1"/>
</dbReference>
<keyword evidence="7" id="KW-0812">Transmembrane</keyword>
<proteinExistence type="predicted"/>
<dbReference type="RefSeq" id="WP_231012546.1">
    <property type="nucleotide sequence ID" value="NZ_BAAAEW010000052.1"/>
</dbReference>
<dbReference type="Gene3D" id="2.70.70.10">
    <property type="entry name" value="Glucose Permease (Domain IIA)"/>
    <property type="match status" value="1"/>
</dbReference>
<feature type="domain" description="M23ase beta-sheet core" evidence="8">
    <location>
        <begin position="323"/>
        <end position="417"/>
    </location>
</feature>
<dbReference type="PANTHER" id="PTHR21666">
    <property type="entry name" value="PEPTIDASE-RELATED"/>
    <property type="match status" value="1"/>
</dbReference>
<organism evidence="9 10">
    <name type="scientific">Ideonella azotifigens</name>
    <dbReference type="NCBI Taxonomy" id="513160"/>
    <lineage>
        <taxon>Bacteria</taxon>
        <taxon>Pseudomonadati</taxon>
        <taxon>Pseudomonadota</taxon>
        <taxon>Betaproteobacteria</taxon>
        <taxon>Burkholderiales</taxon>
        <taxon>Sphaerotilaceae</taxon>
        <taxon>Ideonella</taxon>
    </lineage>
</organism>
<dbReference type="Gene3D" id="3.10.450.350">
    <property type="match status" value="2"/>
</dbReference>
<feature type="transmembrane region" description="Helical" evidence="7">
    <location>
        <begin position="29"/>
        <end position="52"/>
    </location>
</feature>
<evidence type="ECO:0000256" key="7">
    <source>
        <dbReference type="SAM" id="Phobius"/>
    </source>
</evidence>
<evidence type="ECO:0000256" key="1">
    <source>
        <dbReference type="ARBA" id="ARBA00001947"/>
    </source>
</evidence>
<reference evidence="9 10" key="1">
    <citation type="journal article" date="2019" name="Int. J. Syst. Evol. Microbiol.">
        <title>The Global Catalogue of Microorganisms (GCM) 10K type strain sequencing project: providing services to taxonomists for standard genome sequencing and annotation.</title>
        <authorList>
            <consortium name="The Broad Institute Genomics Platform"/>
            <consortium name="The Broad Institute Genome Sequencing Center for Infectious Disease"/>
            <person name="Wu L."/>
            <person name="Ma J."/>
        </authorList>
    </citation>
    <scope>NUCLEOTIDE SEQUENCE [LARGE SCALE GENOMIC DNA]</scope>
    <source>
        <strain evidence="9 10">JCM 15503</strain>
    </source>
</reference>
<sequence>MKSSGTPSLSALQRALAPAAQFIHSHPRGFSAAILALLAGTGVTAFGIAPMAPDAADLPKRLVVQTVTPEALAPQLEALADAELQLNRSDITRPSDTLDSLMQRLGVADAAAVQWLRLDPIGRKLVEGRPGKMITASLSGSGRLASLVARFATDDDSQGQARFSRLTIERDAQGRWQSHLEQAPLESTQRLASGTIRSSLFAATDESNIPDAVATQIAELFSTDIDFRRELRKGDTFSVVYEHLTADGEPITWNQGSGRVLAAEFINDGHPHQAVWFGEGKGGYFDLNGESKRRSFLASPMEFSRVTSGFSMRFHPIQKIWKAHLGVDYGAPMGTPIRSVGDGTVEFAGQQNGYGNVVQIHHAGDRTTLYAHMSRIDVRKGQHVSQGDRLGAVGMTGWATGPHLHFEFKVGGLQKDPLEIAKSSETIKLDPSQRARFTALAQAAKIQLTVANDTRGQQTARVE</sequence>
<evidence type="ECO:0000313" key="9">
    <source>
        <dbReference type="EMBL" id="GAA0770722.1"/>
    </source>
</evidence>
<dbReference type="Proteomes" id="UP001500279">
    <property type="component" value="Unassembled WGS sequence"/>
</dbReference>
<evidence type="ECO:0000256" key="2">
    <source>
        <dbReference type="ARBA" id="ARBA00022670"/>
    </source>
</evidence>
<keyword evidence="5" id="KW-0862">Zinc</keyword>
<keyword evidence="7" id="KW-1133">Transmembrane helix</keyword>
<gene>
    <name evidence="9" type="ORF">GCM10009107_62670</name>
</gene>
<dbReference type="InterPro" id="IPR011055">
    <property type="entry name" value="Dup_hybrid_motif"/>
</dbReference>
<accession>A0ABN1KM50</accession>